<dbReference type="Pfam" id="PF07752">
    <property type="entry name" value="S-layer"/>
    <property type="match status" value="1"/>
</dbReference>
<dbReference type="Gene3D" id="2.60.40.680">
    <property type="match status" value="3"/>
</dbReference>
<dbReference type="PROSITE" id="PS50093">
    <property type="entry name" value="PKD"/>
    <property type="match status" value="1"/>
</dbReference>
<dbReference type="NCBIfam" id="TIGR01567">
    <property type="entry name" value="S_layer_rel_Mac"/>
    <property type="match status" value="1"/>
</dbReference>
<dbReference type="GO" id="GO:0030246">
    <property type="term" value="F:carbohydrate binding"/>
    <property type="evidence" value="ECO:0007669"/>
    <property type="project" value="InterPro"/>
</dbReference>
<dbReference type="Proteomes" id="UP001183006">
    <property type="component" value="Chromosome"/>
</dbReference>
<reference evidence="2" key="1">
    <citation type="submission" date="2023-08" db="EMBL/GenBank/DDBJ databases">
        <title>Methanolobus mangrovi sp. nov. and Methanolobus sediminis sp. nov, two novel methylotrophic methanogens isolated from mangrove sediments in China.</title>
        <authorList>
            <person name="Zhou J."/>
        </authorList>
    </citation>
    <scope>NUCLEOTIDE SEQUENCE</scope>
    <source>
        <strain evidence="2">FTZ2</strain>
    </source>
</reference>
<dbReference type="EMBL" id="CP133594">
    <property type="protein sequence ID" value="WMW22980.1"/>
    <property type="molecule type" value="Genomic_DNA"/>
</dbReference>
<organism evidence="2 3">
    <name type="scientific">Methanolobus mangrovi</name>
    <dbReference type="NCBI Taxonomy" id="3072977"/>
    <lineage>
        <taxon>Archaea</taxon>
        <taxon>Methanobacteriati</taxon>
        <taxon>Methanobacteriota</taxon>
        <taxon>Stenosarchaea group</taxon>
        <taxon>Methanomicrobia</taxon>
        <taxon>Methanosarcinales</taxon>
        <taxon>Methanosarcinaceae</taxon>
        <taxon>Methanolobus</taxon>
    </lineage>
</organism>
<name>A0AA51UGY7_9EURY</name>
<evidence type="ECO:0000259" key="1">
    <source>
        <dbReference type="PROSITE" id="PS50093"/>
    </source>
</evidence>
<dbReference type="GeneID" id="84229255"/>
<dbReference type="SMART" id="SM00089">
    <property type="entry name" value="PKD"/>
    <property type="match status" value="1"/>
</dbReference>
<dbReference type="Pfam" id="PF00801">
    <property type="entry name" value="PKD"/>
    <property type="match status" value="1"/>
</dbReference>
<dbReference type="InterPro" id="IPR022409">
    <property type="entry name" value="PKD/Chitinase_dom"/>
</dbReference>
<gene>
    <name evidence="2" type="ORF">RE476_03900</name>
</gene>
<proteinExistence type="predicted"/>
<accession>A0AA51UGY7</accession>
<dbReference type="SUPFAM" id="SSF49299">
    <property type="entry name" value="PKD domain"/>
    <property type="match status" value="1"/>
</dbReference>
<dbReference type="SUPFAM" id="SSF49384">
    <property type="entry name" value="Carbohydrate-binding domain"/>
    <property type="match status" value="3"/>
</dbReference>
<dbReference type="Gene3D" id="2.60.98.40">
    <property type="match status" value="1"/>
</dbReference>
<dbReference type="Pfam" id="PF00963">
    <property type="entry name" value="Cohesin"/>
    <property type="match status" value="3"/>
</dbReference>
<dbReference type="InterPro" id="IPR000601">
    <property type="entry name" value="PKD_dom"/>
</dbReference>
<dbReference type="RefSeq" id="WP_309309095.1">
    <property type="nucleotide sequence ID" value="NZ_CP133594.1"/>
</dbReference>
<dbReference type="InterPro" id="IPR002102">
    <property type="entry name" value="Cohesin_dom"/>
</dbReference>
<feature type="domain" description="PKD" evidence="1">
    <location>
        <begin position="315"/>
        <end position="366"/>
    </location>
</feature>
<evidence type="ECO:0000313" key="2">
    <source>
        <dbReference type="EMBL" id="WMW22980.1"/>
    </source>
</evidence>
<dbReference type="Gene3D" id="2.60.40.10">
    <property type="entry name" value="Immunoglobulins"/>
    <property type="match status" value="1"/>
</dbReference>
<keyword evidence="3" id="KW-1185">Reference proteome</keyword>
<dbReference type="CDD" id="cd08547">
    <property type="entry name" value="Type_II_cohesin"/>
    <property type="match status" value="3"/>
</dbReference>
<evidence type="ECO:0000313" key="3">
    <source>
        <dbReference type="Proteomes" id="UP001183006"/>
    </source>
</evidence>
<dbReference type="Gene3D" id="2.60.40.4190">
    <property type="match status" value="1"/>
</dbReference>
<sequence>MSCITASASSTGPIYAGPDLDTIVGSENSDFLEMNAGNFAEFILDEKLRIYGGDFVSGRTIEEEGLVYTTNIVQTAYAGEFADENSDINKGTFPLIGLFTEEYVSLSDDDAGELVKLLIDSDDRYTLGADSALELGEGYELTVKQIDVDGNKVWMELSKDGVFVEDEVIDITAGDATWDYDTNVGDQDDVIVFRALITEISQVDSLVVVEGLWLIDFQNVNEINVADEFGVMEVDSISDSLLIVNYEPINLLPDSVQEIAEGLKFKVLDDNLNLTFYLSKDADPIYPIADFTANTTFAISPLTVQFTDLSTNADSWEWDVDGDSIVDYIIKDPVHTYTSIGSYNVTLTAGNMNGSDTKTVNDYISIVVPRANVSIEPSSIPISGNLEPGDIFQVSVEVDCEEDNLRAIRLDVDYDSKSLQFNSANYEGLLGSDPLILSRSSEGTYSFDLAAPIETASPKQGTLLTLNFQVKAEASNGIYDLDLNDVILKDVNVATIPTMVNDGQVSVTNSSTLTEPTVRVVADMGPFAPGNEFQATIEVNSNGYSLNDVGLQLNYDPSAIIVTGITDEGLFGSNTMVEPGSGDNGTGLLTYDISATELNLLPISGDILTIDFMVKENATDGVYDLELENVLLKDENNTAIPDVLVSSTTFRVSNVSNVMPIVDIILPNDSDIISGLQNIEAVDLSGDEDVVSTAFRIYADTNGDGQVNDGNEWLSLGIDNNGSNGWNIAFLSNELPDGKYVLRVVMTDGSGVSYAYRSIEIYNADSPFSMAKVISKTGPFVPGQNFQATIKVISNGYPLKSIGLQLNYDPSAINFKGITDEGLLGNNTTVGTGIGGNNVIASVVYGVNVTEAINESISGNLFTIDFEVNENATEGTYSLNLENVVFRDENDTVIPDTVVFNTVILIANVSNTDPVDEKPGDEIPDEEEGITGIILQPGWNLISFPEYMDEPSIDDVLRAFSDDEIDIVFYDNANSGMMTVPSEFEPLKGYWVHNKMSGSVIIDENYLNPKIPSGPPSLRLYPGWNAIGHTVKIQLPAEYALITIDDFYTEVRGPWIPAEEDYAYVGYNNKEGIIGGNQVGTDVFSMNMYEGYYVFVENECVLA</sequence>
<dbReference type="CDD" id="cd00146">
    <property type="entry name" value="PKD"/>
    <property type="match status" value="1"/>
</dbReference>
<protein>
    <submittedName>
        <fullName evidence="2">S-layer protein domain-containing protein</fullName>
    </submittedName>
</protein>
<dbReference type="GO" id="GO:0000272">
    <property type="term" value="P:polysaccharide catabolic process"/>
    <property type="evidence" value="ECO:0007669"/>
    <property type="project" value="InterPro"/>
</dbReference>
<dbReference type="InterPro" id="IPR013783">
    <property type="entry name" value="Ig-like_fold"/>
</dbReference>
<dbReference type="InterPro" id="IPR006457">
    <property type="entry name" value="S_layer-rel_Mac"/>
</dbReference>
<dbReference type="KEGG" id="mmav:RE476_03900"/>
<dbReference type="InterPro" id="IPR035986">
    <property type="entry name" value="PKD_dom_sf"/>
</dbReference>
<dbReference type="AlphaFoldDB" id="A0AA51UGY7"/>
<dbReference type="InterPro" id="IPR008965">
    <property type="entry name" value="CBM2/CBM3_carb-bd_dom_sf"/>
</dbReference>